<organism evidence="1 2">
    <name type="scientific">Riccia fluitans</name>
    <dbReference type="NCBI Taxonomy" id="41844"/>
    <lineage>
        <taxon>Eukaryota</taxon>
        <taxon>Viridiplantae</taxon>
        <taxon>Streptophyta</taxon>
        <taxon>Embryophyta</taxon>
        <taxon>Marchantiophyta</taxon>
        <taxon>Marchantiopsida</taxon>
        <taxon>Marchantiidae</taxon>
        <taxon>Marchantiales</taxon>
        <taxon>Ricciaceae</taxon>
        <taxon>Riccia</taxon>
    </lineage>
</organism>
<sequence length="144" mass="16514">MWLLSEESLDDGIWFALGRSLADRVKLLYYTASFLQHHRLSSLSDHQHNTHCLCTNGVTLPQRKFSGKGNLCLAVEIWRWCVVLGFEFPFSVSASSVNLTISWVHHVYLRRTPPEAGEVEAESSQVRQGRCRFCPSHRILLRSE</sequence>
<protein>
    <submittedName>
        <fullName evidence="1">Uncharacterized protein</fullName>
    </submittedName>
</protein>
<evidence type="ECO:0000313" key="1">
    <source>
        <dbReference type="EMBL" id="KAL2652564.1"/>
    </source>
</evidence>
<reference evidence="1 2" key="1">
    <citation type="submission" date="2024-09" db="EMBL/GenBank/DDBJ databases">
        <title>Chromosome-scale assembly of Riccia fluitans.</title>
        <authorList>
            <person name="Paukszto L."/>
            <person name="Sawicki J."/>
            <person name="Karawczyk K."/>
            <person name="Piernik-Szablinska J."/>
            <person name="Szczecinska M."/>
            <person name="Mazdziarz M."/>
        </authorList>
    </citation>
    <scope>NUCLEOTIDE SEQUENCE [LARGE SCALE GENOMIC DNA]</scope>
    <source>
        <strain evidence="1">Rf_01</strain>
        <tissue evidence="1">Aerial parts of the thallus</tissue>
    </source>
</reference>
<accession>A0ABD1ZQX9</accession>
<comment type="caution">
    <text evidence="1">The sequence shown here is derived from an EMBL/GenBank/DDBJ whole genome shotgun (WGS) entry which is preliminary data.</text>
</comment>
<dbReference type="AlphaFoldDB" id="A0ABD1ZQX9"/>
<dbReference type="Proteomes" id="UP001605036">
    <property type="component" value="Unassembled WGS sequence"/>
</dbReference>
<keyword evidence="2" id="KW-1185">Reference proteome</keyword>
<dbReference type="EMBL" id="JBHFFA010000001">
    <property type="protein sequence ID" value="KAL2652564.1"/>
    <property type="molecule type" value="Genomic_DNA"/>
</dbReference>
<evidence type="ECO:0000313" key="2">
    <source>
        <dbReference type="Proteomes" id="UP001605036"/>
    </source>
</evidence>
<name>A0ABD1ZQX9_9MARC</name>
<proteinExistence type="predicted"/>
<gene>
    <name evidence="1" type="ORF">R1flu_020692</name>
</gene>